<keyword evidence="2" id="KW-1185">Reference proteome</keyword>
<dbReference type="Proteomes" id="UP001291309">
    <property type="component" value="Unassembled WGS sequence"/>
</dbReference>
<protein>
    <recommendedName>
        <fullName evidence="3">Nucleotide exchange factor GrpE</fullName>
    </recommendedName>
</protein>
<sequence length="188" mass="20283">MFIWFRRLFAARPQAPSLPGEALPPEVPPPWAMTLLEAVQKSSRAQARLTLQVEDLDRKLEGGFAEVRNSLSSWKSAATGGAPDSSLRWDAVLDALDLLDEAAQVADPALAPGLTGVAARLERFLGQSGLTRLVPLGHPPDGRLFRVVGTQPHDSLPEGAIARVVRAAVLRGEYLVREGEAITVRKLP</sequence>
<dbReference type="RefSeq" id="WP_321548405.1">
    <property type="nucleotide sequence ID" value="NZ_JAXIVS010000009.1"/>
</dbReference>
<evidence type="ECO:0000313" key="2">
    <source>
        <dbReference type="Proteomes" id="UP001291309"/>
    </source>
</evidence>
<evidence type="ECO:0008006" key="3">
    <source>
        <dbReference type="Google" id="ProtNLM"/>
    </source>
</evidence>
<gene>
    <name evidence="1" type="ORF">SYV04_25035</name>
</gene>
<organism evidence="1 2">
    <name type="scientific">Hyalangium rubrum</name>
    <dbReference type="NCBI Taxonomy" id="3103134"/>
    <lineage>
        <taxon>Bacteria</taxon>
        <taxon>Pseudomonadati</taxon>
        <taxon>Myxococcota</taxon>
        <taxon>Myxococcia</taxon>
        <taxon>Myxococcales</taxon>
        <taxon>Cystobacterineae</taxon>
        <taxon>Archangiaceae</taxon>
        <taxon>Hyalangium</taxon>
    </lineage>
</organism>
<dbReference type="EMBL" id="JAXIVS010000009">
    <property type="protein sequence ID" value="MDY7229682.1"/>
    <property type="molecule type" value="Genomic_DNA"/>
</dbReference>
<accession>A0ABU5H884</accession>
<proteinExistence type="predicted"/>
<comment type="caution">
    <text evidence="1">The sequence shown here is derived from an EMBL/GenBank/DDBJ whole genome shotgun (WGS) entry which is preliminary data.</text>
</comment>
<evidence type="ECO:0000313" key="1">
    <source>
        <dbReference type="EMBL" id="MDY7229682.1"/>
    </source>
</evidence>
<reference evidence="1 2" key="1">
    <citation type="submission" date="2023-12" db="EMBL/GenBank/DDBJ databases">
        <title>the genome sequence of Hyalangium sp. s54d21.</title>
        <authorList>
            <person name="Zhang X."/>
        </authorList>
    </citation>
    <scope>NUCLEOTIDE SEQUENCE [LARGE SCALE GENOMIC DNA]</scope>
    <source>
        <strain evidence="2">s54d21</strain>
    </source>
</reference>
<name>A0ABU5H884_9BACT</name>